<evidence type="ECO:0000256" key="1">
    <source>
        <dbReference type="ARBA" id="ARBA00004496"/>
    </source>
</evidence>
<evidence type="ECO:0000256" key="8">
    <source>
        <dbReference type="ARBA" id="ARBA00023065"/>
    </source>
</evidence>
<dbReference type="InterPro" id="IPR004100">
    <property type="entry name" value="ATPase_F1/V1/A1_a/bsu_N"/>
</dbReference>
<keyword evidence="5" id="KW-0067">ATP-binding</keyword>
<keyword evidence="3" id="KW-0963">Cytoplasm</keyword>
<gene>
    <name evidence="13" type="ORF">GCM10010885_00360</name>
</gene>
<dbReference type="Pfam" id="PF02874">
    <property type="entry name" value="ATP-synt_ab_N"/>
    <property type="match status" value="1"/>
</dbReference>
<dbReference type="Pfam" id="PF00006">
    <property type="entry name" value="ATP-synt_ab"/>
    <property type="match status" value="1"/>
</dbReference>
<dbReference type="InterPro" id="IPR005714">
    <property type="entry name" value="ATPase_T3SS_FliI/YscN"/>
</dbReference>
<dbReference type="InterPro" id="IPR020003">
    <property type="entry name" value="ATPase_a/bsu_AS"/>
</dbReference>
<evidence type="ECO:0000313" key="14">
    <source>
        <dbReference type="Proteomes" id="UP000637695"/>
    </source>
</evidence>
<dbReference type="EMBL" id="BMOY01000001">
    <property type="protein sequence ID" value="GGI94772.1"/>
    <property type="molecule type" value="Genomic_DNA"/>
</dbReference>
<evidence type="ECO:0000259" key="12">
    <source>
        <dbReference type="SMART" id="SM00382"/>
    </source>
</evidence>
<dbReference type="NCBIfam" id="TIGR01026">
    <property type="entry name" value="fliI_yscN"/>
    <property type="match status" value="1"/>
</dbReference>
<evidence type="ECO:0000256" key="9">
    <source>
        <dbReference type="ARBA" id="ARBA00023310"/>
    </source>
</evidence>
<dbReference type="CDD" id="cd18117">
    <property type="entry name" value="ATP-synt_flagellum-secretory_path_III_N"/>
    <property type="match status" value="1"/>
</dbReference>
<sequence length="448" mass="48406">MRMSVSSPVDWRTALGKVQWFRLYGRVARVTGMIIESVGPYAKLGDVCKIRGLDGSECLAEVVGFREANLLLMPLGELTAVAPGSEVLALHAPLSVCCGPWLLGRVVDGLGRPIDGLGPFPSPGSPDTEQRPLESAPPHPLARRVIDQPIATGVRAIDGLLTVGEGQRIGIFAGSGVGKSTLLSMMARNTSADVNVIALVGERGREVNEFLERDLGAEGRRRSVVVVSTSDQPPLIRLKAALVATAMAEYFRDQGLRVNLMMDSVTRYAMALREVGLASGEPPTSRGYTPSVFARLPRLLERAGNGPVGSITGFYTVLVDGDDMNDPIADAVRGILDGHIVLSRALANEGRFPAIDVLASASRLFQAIVPPEQWRAAAQVRAWMQRYRDVEDLLRIGAYRQGADPETDVAIARWPRIREFLLQDAAERSEFAATRDQLLELAGVRGEP</sequence>
<evidence type="ECO:0000256" key="5">
    <source>
        <dbReference type="ARBA" id="ARBA00022840"/>
    </source>
</evidence>
<evidence type="ECO:0000256" key="3">
    <source>
        <dbReference type="ARBA" id="ARBA00022490"/>
    </source>
</evidence>
<dbReference type="GO" id="GO:0005524">
    <property type="term" value="F:ATP binding"/>
    <property type="evidence" value="ECO:0007669"/>
    <property type="project" value="UniProtKB-KW"/>
</dbReference>
<dbReference type="FunFam" id="3.40.50.12240:FF:000002">
    <property type="entry name" value="Flagellum-specific ATP synthase FliI"/>
    <property type="match status" value="1"/>
</dbReference>
<protein>
    <submittedName>
        <fullName evidence="13">EscN/YscN/HrcN family type III secretion system ATPase</fullName>
    </submittedName>
</protein>
<proteinExistence type="predicted"/>
<dbReference type="GO" id="GO:0046933">
    <property type="term" value="F:proton-transporting ATP synthase activity, rotational mechanism"/>
    <property type="evidence" value="ECO:0007669"/>
    <property type="project" value="TreeGrafter"/>
</dbReference>
<dbReference type="Pfam" id="PF18269">
    <property type="entry name" value="T3SS_ATPase_C"/>
    <property type="match status" value="1"/>
</dbReference>
<keyword evidence="4" id="KW-0547">Nucleotide-binding</keyword>
<dbReference type="PANTHER" id="PTHR15184">
    <property type="entry name" value="ATP SYNTHASE"/>
    <property type="match status" value="1"/>
</dbReference>
<dbReference type="SUPFAM" id="SSF52540">
    <property type="entry name" value="P-loop containing nucleoside triphosphate hydrolases"/>
    <property type="match status" value="1"/>
</dbReference>
<keyword evidence="6" id="KW-0653">Protein transport</keyword>
<dbReference type="GO" id="GO:0030254">
    <property type="term" value="P:protein secretion by the type III secretion system"/>
    <property type="evidence" value="ECO:0007669"/>
    <property type="project" value="InterPro"/>
</dbReference>
<keyword evidence="14" id="KW-1185">Reference proteome</keyword>
<dbReference type="PANTHER" id="PTHR15184:SF9">
    <property type="entry name" value="SPI-1 TYPE 3 SECRETION SYSTEM ATPASE"/>
    <property type="match status" value="1"/>
</dbReference>
<evidence type="ECO:0000313" key="13">
    <source>
        <dbReference type="EMBL" id="GGI94772.1"/>
    </source>
</evidence>
<evidence type="ECO:0000256" key="4">
    <source>
        <dbReference type="ARBA" id="ARBA00022741"/>
    </source>
</evidence>
<name>A0A917K0H7_9BACL</name>
<keyword evidence="7" id="KW-1278">Translocase</keyword>
<keyword evidence="2" id="KW-0813">Transport</keyword>
<evidence type="ECO:0000256" key="11">
    <source>
        <dbReference type="SAM" id="MobiDB-lite"/>
    </source>
</evidence>
<evidence type="ECO:0000256" key="7">
    <source>
        <dbReference type="ARBA" id="ARBA00022967"/>
    </source>
</evidence>
<reference evidence="13" key="1">
    <citation type="journal article" date="2014" name="Int. J. Syst. Evol. Microbiol.">
        <title>Complete genome sequence of Corynebacterium casei LMG S-19264T (=DSM 44701T), isolated from a smear-ripened cheese.</title>
        <authorList>
            <consortium name="US DOE Joint Genome Institute (JGI-PGF)"/>
            <person name="Walter F."/>
            <person name="Albersmeier A."/>
            <person name="Kalinowski J."/>
            <person name="Ruckert C."/>
        </authorList>
    </citation>
    <scope>NUCLEOTIDE SEQUENCE</scope>
    <source>
        <strain evidence="13">JCM 18487</strain>
    </source>
</reference>
<dbReference type="GO" id="GO:0008564">
    <property type="term" value="F:protein-exporting ATPase activity"/>
    <property type="evidence" value="ECO:0007669"/>
    <property type="project" value="UniProtKB-EC"/>
</dbReference>
<dbReference type="AlphaFoldDB" id="A0A917K0H7"/>
<evidence type="ECO:0000256" key="10">
    <source>
        <dbReference type="ARBA" id="ARBA00034006"/>
    </source>
</evidence>
<feature type="domain" description="AAA+ ATPase" evidence="12">
    <location>
        <begin position="165"/>
        <end position="346"/>
    </location>
</feature>
<dbReference type="GO" id="GO:0016887">
    <property type="term" value="F:ATP hydrolysis activity"/>
    <property type="evidence" value="ECO:0007669"/>
    <property type="project" value="InterPro"/>
</dbReference>
<dbReference type="GO" id="GO:0005737">
    <property type="term" value="C:cytoplasm"/>
    <property type="evidence" value="ECO:0007669"/>
    <property type="project" value="UniProtKB-SubCell"/>
</dbReference>
<feature type="region of interest" description="Disordered" evidence="11">
    <location>
        <begin position="117"/>
        <end position="140"/>
    </location>
</feature>
<evidence type="ECO:0000256" key="2">
    <source>
        <dbReference type="ARBA" id="ARBA00022448"/>
    </source>
</evidence>
<comment type="catalytic activity">
    <reaction evidence="10">
        <text>ATP + H2O + cellular proteinSide 1 = ADP + phosphate + cellular proteinSide 2.</text>
        <dbReference type="EC" id="7.4.2.8"/>
    </reaction>
</comment>
<dbReference type="Gene3D" id="3.40.50.12240">
    <property type="match status" value="1"/>
</dbReference>
<dbReference type="SMART" id="SM00382">
    <property type="entry name" value="AAA"/>
    <property type="match status" value="1"/>
</dbReference>
<organism evidence="13 14">
    <name type="scientific">Alicyclobacillus cellulosilyticus</name>
    <dbReference type="NCBI Taxonomy" id="1003997"/>
    <lineage>
        <taxon>Bacteria</taxon>
        <taxon>Bacillati</taxon>
        <taxon>Bacillota</taxon>
        <taxon>Bacilli</taxon>
        <taxon>Bacillales</taxon>
        <taxon>Alicyclobacillaceae</taxon>
        <taxon>Alicyclobacillus</taxon>
    </lineage>
</organism>
<evidence type="ECO:0000256" key="6">
    <source>
        <dbReference type="ARBA" id="ARBA00022927"/>
    </source>
</evidence>
<dbReference type="InterPro" id="IPR003593">
    <property type="entry name" value="AAA+_ATPase"/>
</dbReference>
<reference evidence="13" key="2">
    <citation type="submission" date="2020-09" db="EMBL/GenBank/DDBJ databases">
        <authorList>
            <person name="Sun Q."/>
            <person name="Ohkuma M."/>
        </authorList>
    </citation>
    <scope>NUCLEOTIDE SEQUENCE</scope>
    <source>
        <strain evidence="13">JCM 18487</strain>
    </source>
</reference>
<dbReference type="CDD" id="cd01136">
    <property type="entry name" value="ATPase_flagellum-secretory_path_III"/>
    <property type="match status" value="1"/>
</dbReference>
<keyword evidence="9" id="KW-0066">ATP synthesis</keyword>
<comment type="subcellular location">
    <subcellularLocation>
        <location evidence="1">Cytoplasm</location>
    </subcellularLocation>
</comment>
<dbReference type="InterPro" id="IPR050053">
    <property type="entry name" value="ATPase_alpha/beta_chains"/>
</dbReference>
<dbReference type="InterPro" id="IPR040627">
    <property type="entry name" value="T3SS_ATPase_C"/>
</dbReference>
<dbReference type="GO" id="GO:0030257">
    <property type="term" value="C:type III protein secretion system complex"/>
    <property type="evidence" value="ECO:0007669"/>
    <property type="project" value="InterPro"/>
</dbReference>
<dbReference type="Proteomes" id="UP000637695">
    <property type="component" value="Unassembled WGS sequence"/>
</dbReference>
<comment type="caution">
    <text evidence="13">The sequence shown here is derived from an EMBL/GenBank/DDBJ whole genome shotgun (WGS) entry which is preliminary data.</text>
</comment>
<dbReference type="InterPro" id="IPR027417">
    <property type="entry name" value="P-loop_NTPase"/>
</dbReference>
<keyword evidence="8" id="KW-0406">Ion transport</keyword>
<accession>A0A917K0H7</accession>
<dbReference type="InterPro" id="IPR000194">
    <property type="entry name" value="ATPase_F1/V1/A1_a/bsu_nucl-bd"/>
</dbReference>
<dbReference type="PROSITE" id="PS00152">
    <property type="entry name" value="ATPASE_ALPHA_BETA"/>
    <property type="match status" value="1"/>
</dbReference>